<sequence>MRIALFAKQLGQYGFEQLLSGYIFHQKLDVHAYLASR</sequence>
<dbReference type="HOGENOM" id="CLU_3341841_0_0_4"/>
<proteinExistence type="predicted"/>
<dbReference type="EMBL" id="HG916765">
    <property type="protein sequence ID" value="CDM24348.1"/>
    <property type="molecule type" value="Genomic_DNA"/>
</dbReference>
<evidence type="ECO:0000313" key="2">
    <source>
        <dbReference type="Proteomes" id="UP000019805"/>
    </source>
</evidence>
<dbReference type="KEGG" id="cdn:BN940_09441"/>
<dbReference type="AlphaFoldDB" id="W8WX66"/>
<name>W8WX66_CASD6</name>
<reference evidence="1 2" key="1">
    <citation type="journal article" date="2014" name="BMC Microbiol.">
        <title>The oxygen-independent metabolism of cyclic monoterpenes in Castellaniella defragrans 65Phen.</title>
        <authorList>
            <person name="Petasch J."/>
            <person name="Disch E.M."/>
            <person name="Markert S."/>
            <person name="Becher D."/>
            <person name="Schweder T."/>
            <person name="Huttel B."/>
            <person name="Reinhardt R."/>
            <person name="Harder J."/>
        </authorList>
    </citation>
    <scope>NUCLEOTIDE SEQUENCE [LARGE SCALE GENOMIC DNA]</scope>
    <source>
        <strain evidence="1">65Phen</strain>
    </source>
</reference>
<protein>
    <submittedName>
        <fullName evidence="1">Uncharacterized protein</fullName>
    </submittedName>
</protein>
<dbReference type="Proteomes" id="UP000019805">
    <property type="component" value="Chromosome"/>
</dbReference>
<accession>W8WX66</accession>
<gene>
    <name evidence="1" type="ORF">BN940_09441</name>
</gene>
<keyword evidence="2" id="KW-1185">Reference proteome</keyword>
<organism evidence="1 2">
    <name type="scientific">Castellaniella defragrans (strain DSM 12143 / CCUG 39792 / 65Phen)</name>
    <name type="common">Alcaligenes defragrans</name>
    <dbReference type="NCBI Taxonomy" id="1437824"/>
    <lineage>
        <taxon>Bacteria</taxon>
        <taxon>Pseudomonadati</taxon>
        <taxon>Pseudomonadota</taxon>
        <taxon>Betaproteobacteria</taxon>
        <taxon>Burkholderiales</taxon>
        <taxon>Alcaligenaceae</taxon>
        <taxon>Castellaniella</taxon>
    </lineage>
</organism>
<evidence type="ECO:0000313" key="1">
    <source>
        <dbReference type="EMBL" id="CDM24348.1"/>
    </source>
</evidence>